<dbReference type="OrthoDB" id="7532at2157"/>
<dbReference type="Proteomes" id="UP000058925">
    <property type="component" value="Chromosome"/>
</dbReference>
<evidence type="ECO:0000313" key="2">
    <source>
        <dbReference type="Proteomes" id="UP000058925"/>
    </source>
</evidence>
<accession>A0A654LWB3</accession>
<proteinExistence type="predicted"/>
<gene>
    <name evidence="1" type="ORF">NMY3_00317</name>
</gene>
<reference evidence="2" key="1">
    <citation type="submission" date="2015-10" db="EMBL/GenBank/DDBJ databases">
        <title>Niche specialization of a soil ammonia-oxidizing archaeon, Candidatus Nitrosocosmicus oleophilus.</title>
        <authorList>
            <person name="Jung M.-Y."/>
            <person name="Rhee S.-K."/>
        </authorList>
    </citation>
    <scope>NUCLEOTIDE SEQUENCE [LARGE SCALE GENOMIC DNA]</scope>
    <source>
        <strain evidence="2">MY3</strain>
    </source>
</reference>
<dbReference type="AlphaFoldDB" id="A0A654LWB3"/>
<dbReference type="KEGG" id="taa:NMY3_00317"/>
<dbReference type="EMBL" id="CP012850">
    <property type="protein sequence ID" value="ALI34531.1"/>
    <property type="molecule type" value="Genomic_DNA"/>
</dbReference>
<dbReference type="GeneID" id="60420500"/>
<dbReference type="RefSeq" id="WP_196817169.1">
    <property type="nucleotide sequence ID" value="NZ_CP012850.1"/>
</dbReference>
<name>A0A654LWB3_9ARCH</name>
<sequence>MFCFRKVKRSHVSIWKWIQKFRHRRISSTRRNKISEYIVDETILQVGPEYIWLWVSIEPENGQILAQDITQKRNMLIVERFLSGVVR</sequence>
<evidence type="ECO:0000313" key="1">
    <source>
        <dbReference type="EMBL" id="ALI34531.1"/>
    </source>
</evidence>
<evidence type="ECO:0008006" key="3">
    <source>
        <dbReference type="Google" id="ProtNLM"/>
    </source>
</evidence>
<keyword evidence="2" id="KW-1185">Reference proteome</keyword>
<protein>
    <recommendedName>
        <fullName evidence="3">DDE domain-containing protein</fullName>
    </recommendedName>
</protein>
<organism evidence="1 2">
    <name type="scientific">Candidatus Nitrosocosmicus oleophilus</name>
    <dbReference type="NCBI Taxonomy" id="1353260"/>
    <lineage>
        <taxon>Archaea</taxon>
        <taxon>Nitrososphaerota</taxon>
        <taxon>Nitrososphaeria</taxon>
        <taxon>Nitrososphaerales</taxon>
        <taxon>Nitrososphaeraceae</taxon>
        <taxon>Candidatus Nitrosocosmicus</taxon>
    </lineage>
</organism>